<dbReference type="EMBL" id="JXSL01000020">
    <property type="protein sequence ID" value="KIL99889.1"/>
    <property type="molecule type" value="Genomic_DNA"/>
</dbReference>
<reference evidence="7 8" key="1">
    <citation type="submission" date="2015-01" db="EMBL/GenBank/DDBJ databases">
        <title>Genome Sequence of Magnetospirillum magnetotacticum Strain MS-1.</title>
        <authorList>
            <person name="Marinov G.K."/>
            <person name="Smalley M.D."/>
            <person name="DeSalvo G."/>
        </authorList>
    </citation>
    <scope>NUCLEOTIDE SEQUENCE [LARGE SCALE GENOMIC DNA]</scope>
    <source>
        <strain evidence="7 8">MS-1</strain>
    </source>
</reference>
<dbReference type="Proteomes" id="UP000031971">
    <property type="component" value="Unassembled WGS sequence"/>
</dbReference>
<dbReference type="STRING" id="272627.CCC_02678"/>
<dbReference type="UniPathway" id="UPA00337"/>
<sequence length="651" mass="73080">MSPSEINPRDFTSAAFRDPLERAVNESAEALLKQQREDGHWVFKLEADATIPAEYVLYLHYLDERDPELEKRIGVYLRDIQEEHGGWPLFHRGDLNISASVKAYFALKAIGDDIDAPHMKKAREAILAHGGAATANVFTRTLLALFGQIPWKGVPIMPVEIMLLPRWFPFHMDKVSYWSRTVIAPLTVLMTKRPKARNPLGIHIQELFTTAPEKVTNWYLEPVRSNWAYLFRAIDMVLQKVYRFFPKSVQDKAIEKAVAFVDERLNGEDGLGAIFPAMVNAVWMYDVLGVPKDDPRVVIAKQSIRNLVVEEGDRAWVQPCLSPIWDTALATHAILEVGTPEADAAARKAADWMVARQITDVVGDWAVRRPDLAPGGWAFQYNNPHYPDVDDTAVVMAALDRIDPVKYAEPIEKGRVWVQGMQSEGGGWGAFDAENTSYYLNHIPFADHGALLDPPTADVSARCVSVLSVLGERGKDKVAHEGVDYLLREQESDGSWFGRWGTNYVYGTWSSLCALNAAGLPHDHPAFRKAVKWLESKQREDGGWGECGRSYWDDQPRGMGGPSTPSQTAWAVLGLMAAGETNSQAVAKGIDYLIRTRNAEGLWDEEHYTAVGFPRVFYLRYHGYRQFFPVWALARYRNLTTGNAGPVMHAL</sequence>
<keyword evidence="8" id="KW-1185">Reference proteome</keyword>
<gene>
    <name evidence="7" type="ORF">CCC_02678</name>
</gene>
<dbReference type="Pfam" id="PF13243">
    <property type="entry name" value="SQHop_cyclase_C"/>
    <property type="match status" value="1"/>
</dbReference>
<feature type="domain" description="Squalene cyclase N-terminal" evidence="6">
    <location>
        <begin position="25"/>
        <end position="311"/>
    </location>
</feature>
<dbReference type="SFLD" id="SFLDG01016">
    <property type="entry name" value="Prenyltransferase_Like_2"/>
    <property type="match status" value="1"/>
</dbReference>
<dbReference type="Gene3D" id="1.50.10.20">
    <property type="match status" value="2"/>
</dbReference>
<dbReference type="InterPro" id="IPR032697">
    <property type="entry name" value="SQ_cyclase_N"/>
</dbReference>
<dbReference type="NCBIfam" id="TIGR01507">
    <property type="entry name" value="hopene_cyclase"/>
    <property type="match status" value="1"/>
</dbReference>
<dbReference type="InterPro" id="IPR008930">
    <property type="entry name" value="Terpenoid_cyclase/PrenylTrfase"/>
</dbReference>
<evidence type="ECO:0000256" key="4">
    <source>
        <dbReference type="ARBA" id="ARBA00023235"/>
    </source>
</evidence>
<dbReference type="AlphaFoldDB" id="A0A0C2YJC8"/>
<dbReference type="GO" id="GO:0016104">
    <property type="term" value="P:triterpenoid biosynthetic process"/>
    <property type="evidence" value="ECO:0007669"/>
    <property type="project" value="InterPro"/>
</dbReference>
<dbReference type="NCBIfam" id="TIGR01787">
    <property type="entry name" value="squalene_cyclas"/>
    <property type="match status" value="1"/>
</dbReference>
<protein>
    <submittedName>
        <fullName evidence="7">Squalene--hopene cyclase</fullName>
    </submittedName>
</protein>
<dbReference type="InterPro" id="IPR006400">
    <property type="entry name" value="Hopene-cyclase"/>
</dbReference>
<evidence type="ECO:0000259" key="6">
    <source>
        <dbReference type="Pfam" id="PF13249"/>
    </source>
</evidence>
<dbReference type="GO" id="GO:0016866">
    <property type="term" value="F:intramolecular transferase activity"/>
    <property type="evidence" value="ECO:0007669"/>
    <property type="project" value="InterPro"/>
</dbReference>
<comment type="caution">
    <text evidence="7">The sequence shown here is derived from an EMBL/GenBank/DDBJ whole genome shotgun (WGS) entry which is preliminary data.</text>
</comment>
<evidence type="ECO:0000256" key="2">
    <source>
        <dbReference type="ARBA" id="ARBA00009755"/>
    </source>
</evidence>
<dbReference type="InterPro" id="IPR018333">
    <property type="entry name" value="Squalene_cyclase"/>
</dbReference>
<dbReference type="CDD" id="cd02892">
    <property type="entry name" value="SQCY_1"/>
    <property type="match status" value="1"/>
</dbReference>
<dbReference type="RefSeq" id="WP_041039731.1">
    <property type="nucleotide sequence ID" value="NZ_JXSL01000020.1"/>
</dbReference>
<dbReference type="PANTHER" id="PTHR11764:SF20">
    <property type="entry name" value="LANOSTEROL SYNTHASE"/>
    <property type="match status" value="1"/>
</dbReference>
<evidence type="ECO:0000256" key="1">
    <source>
        <dbReference type="ARBA" id="ARBA00004999"/>
    </source>
</evidence>
<name>A0A0C2YJC8_PARME</name>
<keyword evidence="3" id="KW-0677">Repeat</keyword>
<evidence type="ECO:0000259" key="5">
    <source>
        <dbReference type="Pfam" id="PF13243"/>
    </source>
</evidence>
<feature type="domain" description="Squalene cyclase C-terminal" evidence="5">
    <location>
        <begin position="321"/>
        <end position="638"/>
    </location>
</feature>
<dbReference type="InterPro" id="IPR032696">
    <property type="entry name" value="SQ_cyclase_C"/>
</dbReference>
<keyword evidence="4" id="KW-0413">Isomerase</keyword>
<evidence type="ECO:0000256" key="3">
    <source>
        <dbReference type="ARBA" id="ARBA00022737"/>
    </source>
</evidence>
<organism evidence="7 8">
    <name type="scientific">Paramagnetospirillum magnetotacticum MS-1</name>
    <dbReference type="NCBI Taxonomy" id="272627"/>
    <lineage>
        <taxon>Bacteria</taxon>
        <taxon>Pseudomonadati</taxon>
        <taxon>Pseudomonadota</taxon>
        <taxon>Alphaproteobacteria</taxon>
        <taxon>Rhodospirillales</taxon>
        <taxon>Magnetospirillaceae</taxon>
        <taxon>Paramagnetospirillum</taxon>
    </lineage>
</organism>
<comment type="similarity">
    <text evidence="2">Belongs to the terpene cyclase/mutase family.</text>
</comment>
<accession>A0A0C2YJC8</accession>
<evidence type="ECO:0000313" key="8">
    <source>
        <dbReference type="Proteomes" id="UP000031971"/>
    </source>
</evidence>
<dbReference type="Pfam" id="PF13249">
    <property type="entry name" value="SQHop_cyclase_N"/>
    <property type="match status" value="1"/>
</dbReference>
<dbReference type="GO" id="GO:0005811">
    <property type="term" value="C:lipid droplet"/>
    <property type="evidence" value="ECO:0007669"/>
    <property type="project" value="InterPro"/>
</dbReference>
<evidence type="ECO:0000313" key="7">
    <source>
        <dbReference type="EMBL" id="KIL99889.1"/>
    </source>
</evidence>
<dbReference type="OrthoDB" id="9758578at2"/>
<proteinExistence type="inferred from homology"/>
<dbReference type="SUPFAM" id="SSF48239">
    <property type="entry name" value="Terpenoid cyclases/Protein prenyltransferases"/>
    <property type="match status" value="2"/>
</dbReference>
<dbReference type="PANTHER" id="PTHR11764">
    <property type="entry name" value="TERPENE CYCLASE/MUTASE FAMILY MEMBER"/>
    <property type="match status" value="1"/>
</dbReference>
<comment type="pathway">
    <text evidence="1">Secondary metabolite biosynthesis; hopanoid biosynthesis.</text>
</comment>